<keyword evidence="6 7" id="KW-0472">Membrane</keyword>
<evidence type="ECO:0000256" key="2">
    <source>
        <dbReference type="ARBA" id="ARBA00010157"/>
    </source>
</evidence>
<keyword evidence="5 7" id="KW-1133">Transmembrane helix</keyword>
<evidence type="ECO:0000256" key="4">
    <source>
        <dbReference type="ARBA" id="ARBA00022692"/>
    </source>
</evidence>
<comment type="caution">
    <text evidence="9">The sequence shown here is derived from an EMBL/GenBank/DDBJ whole genome shotgun (WGS) entry which is preliminary data.</text>
</comment>
<keyword evidence="3" id="KW-1003">Cell membrane</keyword>
<feature type="transmembrane region" description="Helical" evidence="7">
    <location>
        <begin position="859"/>
        <end position="879"/>
    </location>
</feature>
<feature type="transmembrane region" description="Helical" evidence="7">
    <location>
        <begin position="356"/>
        <end position="376"/>
    </location>
</feature>
<dbReference type="PROSITE" id="PS50156">
    <property type="entry name" value="SSD"/>
    <property type="match status" value="1"/>
</dbReference>
<evidence type="ECO:0000256" key="1">
    <source>
        <dbReference type="ARBA" id="ARBA00004651"/>
    </source>
</evidence>
<feature type="transmembrane region" description="Helical" evidence="7">
    <location>
        <begin position="229"/>
        <end position="251"/>
    </location>
</feature>
<dbReference type="PANTHER" id="PTHR33406:SF6">
    <property type="entry name" value="MEMBRANE PROTEIN YDGH-RELATED"/>
    <property type="match status" value="1"/>
</dbReference>
<evidence type="ECO:0000256" key="7">
    <source>
        <dbReference type="SAM" id="Phobius"/>
    </source>
</evidence>
<dbReference type="InterPro" id="IPR000731">
    <property type="entry name" value="SSD"/>
</dbReference>
<evidence type="ECO:0000256" key="3">
    <source>
        <dbReference type="ARBA" id="ARBA00022475"/>
    </source>
</evidence>
<comment type="subcellular location">
    <subcellularLocation>
        <location evidence="1">Cell membrane</location>
        <topology evidence="1">Multi-pass membrane protein</topology>
    </subcellularLocation>
</comment>
<evidence type="ECO:0000313" key="10">
    <source>
        <dbReference type="Proteomes" id="UP000032221"/>
    </source>
</evidence>
<dbReference type="PANTHER" id="PTHR33406">
    <property type="entry name" value="MEMBRANE PROTEIN MJ1562-RELATED"/>
    <property type="match status" value="1"/>
</dbReference>
<dbReference type="EMBL" id="JXST01000026">
    <property type="protein sequence ID" value="KIU15545.1"/>
    <property type="molecule type" value="Genomic_DNA"/>
</dbReference>
<feature type="transmembrane region" description="Helical" evidence="7">
    <location>
        <begin position="197"/>
        <end position="217"/>
    </location>
</feature>
<dbReference type="Gene3D" id="1.20.1640.10">
    <property type="entry name" value="Multidrug efflux transporter AcrB transmembrane domain"/>
    <property type="match status" value="2"/>
</dbReference>
<organism evidence="9 10">
    <name type="scientific">Mycolicibacterium llatzerense</name>
    <dbReference type="NCBI Taxonomy" id="280871"/>
    <lineage>
        <taxon>Bacteria</taxon>
        <taxon>Bacillati</taxon>
        <taxon>Actinomycetota</taxon>
        <taxon>Actinomycetes</taxon>
        <taxon>Mycobacteriales</taxon>
        <taxon>Mycobacteriaceae</taxon>
        <taxon>Mycolicibacterium</taxon>
    </lineage>
</organism>
<protein>
    <submittedName>
        <fullName evidence="9">Membrane protein</fullName>
    </submittedName>
</protein>
<dbReference type="SUPFAM" id="SSF82866">
    <property type="entry name" value="Multidrug efflux transporter AcrB transmembrane domain"/>
    <property type="match status" value="2"/>
</dbReference>
<feature type="transmembrane region" description="Helical" evidence="7">
    <location>
        <begin position="272"/>
        <end position="292"/>
    </location>
</feature>
<dbReference type="InterPro" id="IPR050545">
    <property type="entry name" value="Mycobact_MmpL"/>
</dbReference>
<evidence type="ECO:0000259" key="8">
    <source>
        <dbReference type="PROSITE" id="PS50156"/>
    </source>
</evidence>
<dbReference type="OrthoDB" id="2365435at2"/>
<feature type="transmembrane region" description="Helical" evidence="7">
    <location>
        <begin position="298"/>
        <end position="320"/>
    </location>
</feature>
<dbReference type="AlphaFoldDB" id="A0A0D1L3R5"/>
<accession>A0A0D1L3R5</accession>
<dbReference type="Proteomes" id="UP000032221">
    <property type="component" value="Unassembled WGS sequence"/>
</dbReference>
<keyword evidence="10" id="KW-1185">Reference proteome</keyword>
<evidence type="ECO:0000313" key="9">
    <source>
        <dbReference type="EMBL" id="KIU15545.1"/>
    </source>
</evidence>
<reference evidence="9 10" key="1">
    <citation type="submission" date="2015-01" db="EMBL/GenBank/DDBJ databases">
        <title>Genome sequence of Mycobacterium llatzerense and Mycobacterium immunogenum recovered from brain abscess.</title>
        <authorList>
            <person name="Greninger A.L."/>
            <person name="Langelier C."/>
            <person name="Cunningham G."/>
            <person name="Chiu C.Y."/>
            <person name="Miller S."/>
        </authorList>
    </citation>
    <scope>NUCLEOTIDE SEQUENCE [LARGE SCALE GENOMIC DNA]</scope>
    <source>
        <strain evidence="9 10">CLUC14</strain>
    </source>
</reference>
<name>A0A0D1L3R5_9MYCO</name>
<dbReference type="GO" id="GO:0005886">
    <property type="term" value="C:plasma membrane"/>
    <property type="evidence" value="ECO:0007669"/>
    <property type="project" value="UniProtKB-SubCell"/>
</dbReference>
<keyword evidence="4 7" id="KW-0812">Transmembrane</keyword>
<sequence length="975" mass="103047">MVIGLWIGAAVLLAVLFPQLETVVRQQSVDLVPHDAPSFLTVDRMSAAFGEQGSKTVLFVAFEDPAGLTPPTRQKYAQLVSQLRADPSHVLLVQDLLADPVTAPHAISADRHAWYLPVGIAGTLGDPTAAESVSAVRAIAHRVFAASTTTVHVTGPAATFSDQIASAEHDLLFISMATAGLIALILLLVYRSAFTALLPLLVIALSLAVGRGVLSALGECGLPVSEFTVAFMTAILLGAGTDYTVFLISRYHEQRRADIAPPQAAIDATASIGRVILASAATVALAFLAMTFAKLSVFAALGPACAVAVMVGFLATVTLLPPVLALAARRGIGDPQPDRTRRYWNRIAVAVVRKPVPLLTVSLIILLALAAAATTIKISYDDRKGQPADTASNLGYQLLNRHFPTDMVFTQFLVVENPADMRTGKGLADLDELASRIAQLPGVSKVSGVTRPGGTRLEQAQLSWQNQQIGDKMATAAADGNARKNDLAQLTGGADQLANGLAQLDRTLRTALTPLSGLLNQAHTASSQMQRFTPLLHQLSATAPDIDHAIQAGPGLRPEAEQARNAIAAVSPLRDILDTAPWCVTTPKCTELRDQMRVLDALRTNGFFDRIAELGDHYNPATNATVTATLADVQTSITTLQHALGTLGDPADVATNIARLQHGISQLASGAQALATGVHALADSNIQLLAGMSQIAAQLQNSARASANSDTASGFYLPPTAFDNRQFADVAKQFITPDGKTARFIIESTLDPYSSAAMALAHHMVTVAEAARPNTSLTNATISVAGFPAVNADIQHLLQADFTQLAVATLVVVGLILVLLLRAALAPLYLLGTVVLNYLASIGFGVVVFQWILGYQIAWPVPLLAFIILVAVGADYNMLLVSRLREESEHNIRVGVLRTVAKTGSVITSAGLIFAASMFGLMAGSIAIMIQVGLIVGCGLLLDTFLVRTLTVPAIATLLREASWWPQKQPTRTRP</sequence>
<feature type="transmembrane region" description="Helical" evidence="7">
    <location>
        <begin position="926"/>
        <end position="947"/>
    </location>
</feature>
<feature type="transmembrane region" description="Helical" evidence="7">
    <location>
        <begin position="802"/>
        <end position="821"/>
    </location>
</feature>
<dbReference type="NCBIfam" id="TIGR03057">
    <property type="entry name" value="xxxLxxG_by_4"/>
    <property type="match status" value="1"/>
</dbReference>
<evidence type="ECO:0000256" key="6">
    <source>
        <dbReference type="ARBA" id="ARBA00023136"/>
    </source>
</evidence>
<dbReference type="Pfam" id="PF03176">
    <property type="entry name" value="MMPL"/>
    <property type="match status" value="2"/>
</dbReference>
<dbReference type="InterPro" id="IPR004869">
    <property type="entry name" value="MMPL_dom"/>
</dbReference>
<dbReference type="PATRIC" id="fig|280871.6.peg.3790"/>
<gene>
    <name evidence="9" type="ORF">TL10_18330</name>
</gene>
<dbReference type="InterPro" id="IPR023908">
    <property type="entry name" value="xxxLxxG_rpt"/>
</dbReference>
<evidence type="ECO:0000256" key="5">
    <source>
        <dbReference type="ARBA" id="ARBA00022989"/>
    </source>
</evidence>
<comment type="similarity">
    <text evidence="2">Belongs to the resistance-nodulation-cell division (RND) (TC 2.A.6) family. MmpL subfamily.</text>
</comment>
<dbReference type="STRING" id="280871.TL10_18330"/>
<proteinExistence type="inferred from homology"/>
<feature type="domain" description="SSD" evidence="8">
    <location>
        <begin position="196"/>
        <end position="326"/>
    </location>
</feature>
<feature type="transmembrane region" description="Helical" evidence="7">
    <location>
        <begin position="900"/>
        <end position="920"/>
    </location>
</feature>
<feature type="transmembrane region" description="Helical" evidence="7">
    <location>
        <begin position="171"/>
        <end position="190"/>
    </location>
</feature>
<feature type="transmembrane region" description="Helical" evidence="7">
    <location>
        <begin position="828"/>
        <end position="853"/>
    </location>
</feature>